<sequence length="195" mass="23121">MNGFERRKEQKKKNILEASLALFKEYGIQKVSIAEIAQKANVSQVTIYNYFESKDNLVQHVFKYYVDLVWEEQKALFDLDLPFKEKIKRMMFEKSDLADEIGEKFFQDFMLDYSNGKSYVEELYIKEGLPRLIELFNVGKEQGHIDQSISNEAMLLYLQMFKEFMQRKDIAQTLLPLTEDLTKLFFYGIVGEKDR</sequence>
<evidence type="ECO:0000313" key="6">
    <source>
        <dbReference type="Proteomes" id="UP000297014"/>
    </source>
</evidence>
<evidence type="ECO:0000256" key="3">
    <source>
        <dbReference type="PROSITE-ProRule" id="PRU00335"/>
    </source>
</evidence>
<dbReference type="RefSeq" id="WP_003321542.1">
    <property type="nucleotide sequence ID" value="NZ_JALP01000218.1"/>
</dbReference>
<evidence type="ECO:0000256" key="2">
    <source>
        <dbReference type="ARBA" id="ARBA00023125"/>
    </source>
</evidence>
<dbReference type="Gene3D" id="1.10.357.10">
    <property type="entry name" value="Tetracycline Repressor, domain 2"/>
    <property type="match status" value="1"/>
</dbReference>
<dbReference type="PANTHER" id="PTHR43479">
    <property type="entry name" value="ACREF/ENVCD OPERON REPRESSOR-RELATED"/>
    <property type="match status" value="1"/>
</dbReference>
<dbReference type="Pfam" id="PF00440">
    <property type="entry name" value="TetR_N"/>
    <property type="match status" value="1"/>
</dbReference>
<reference evidence="5 6" key="1">
    <citation type="submission" date="2014-01" db="EMBL/GenBank/DDBJ databases">
        <title>Draft genome sequencing of Bacillus alcalophilus CGMCC 1.3604.</title>
        <authorList>
            <person name="Yang J."/>
            <person name="Diao L."/>
            <person name="Yang S."/>
        </authorList>
    </citation>
    <scope>NUCLEOTIDE SEQUENCE [LARGE SCALE GENOMIC DNA]</scope>
    <source>
        <strain evidence="5 6">CGMCC 1.3604</strain>
    </source>
</reference>
<dbReference type="OrthoDB" id="113732at2"/>
<name>A0A4S4JXR7_ALKAL</name>
<evidence type="ECO:0000256" key="1">
    <source>
        <dbReference type="ARBA" id="ARBA00022491"/>
    </source>
</evidence>
<evidence type="ECO:0000313" key="5">
    <source>
        <dbReference type="EMBL" id="THG89550.1"/>
    </source>
</evidence>
<keyword evidence="1" id="KW-0678">Repressor</keyword>
<gene>
    <name evidence="5" type="ORF">AJ85_16830</name>
</gene>
<keyword evidence="2 3" id="KW-0238">DNA-binding</keyword>
<comment type="caution">
    <text evidence="5">The sequence shown here is derived from an EMBL/GenBank/DDBJ whole genome shotgun (WGS) entry which is preliminary data.</text>
</comment>
<dbReference type="PRINTS" id="PR00455">
    <property type="entry name" value="HTHTETR"/>
</dbReference>
<dbReference type="Proteomes" id="UP000297014">
    <property type="component" value="Unassembled WGS sequence"/>
</dbReference>
<dbReference type="InterPro" id="IPR009057">
    <property type="entry name" value="Homeodomain-like_sf"/>
</dbReference>
<accession>A0A4S4JXR7</accession>
<feature type="DNA-binding region" description="H-T-H motif" evidence="3">
    <location>
        <begin position="32"/>
        <end position="51"/>
    </location>
</feature>
<evidence type="ECO:0000259" key="4">
    <source>
        <dbReference type="PROSITE" id="PS50977"/>
    </source>
</evidence>
<dbReference type="SUPFAM" id="SSF46689">
    <property type="entry name" value="Homeodomain-like"/>
    <property type="match status" value="1"/>
</dbReference>
<dbReference type="InterPro" id="IPR050624">
    <property type="entry name" value="HTH-type_Tx_Regulator"/>
</dbReference>
<dbReference type="InterPro" id="IPR001647">
    <property type="entry name" value="HTH_TetR"/>
</dbReference>
<dbReference type="AlphaFoldDB" id="A0A4S4JXR7"/>
<feature type="domain" description="HTH tetR-type" evidence="4">
    <location>
        <begin position="9"/>
        <end position="69"/>
    </location>
</feature>
<dbReference type="GO" id="GO:0003677">
    <property type="term" value="F:DNA binding"/>
    <property type="evidence" value="ECO:0007669"/>
    <property type="project" value="UniProtKB-UniRule"/>
</dbReference>
<dbReference type="PANTHER" id="PTHR43479:SF21">
    <property type="entry name" value="TRANSCRIPTIONAL REGULATOR, TETR FAMILY"/>
    <property type="match status" value="1"/>
</dbReference>
<protein>
    <submittedName>
        <fullName evidence="5">TetR family transcriptional regulator</fullName>
    </submittedName>
</protein>
<dbReference type="PROSITE" id="PS50977">
    <property type="entry name" value="HTH_TETR_2"/>
    <property type="match status" value="1"/>
</dbReference>
<dbReference type="EMBL" id="JALP01000218">
    <property type="protein sequence ID" value="THG89550.1"/>
    <property type="molecule type" value="Genomic_DNA"/>
</dbReference>
<proteinExistence type="predicted"/>
<organism evidence="5 6">
    <name type="scientific">Alkalihalobacillus alcalophilus ATCC 27647 = CGMCC 1.3604</name>
    <dbReference type="NCBI Taxonomy" id="1218173"/>
    <lineage>
        <taxon>Bacteria</taxon>
        <taxon>Bacillati</taxon>
        <taxon>Bacillota</taxon>
        <taxon>Bacilli</taxon>
        <taxon>Bacillales</taxon>
        <taxon>Bacillaceae</taxon>
        <taxon>Alkalihalobacillus</taxon>
    </lineage>
</organism>